<dbReference type="PANTHER" id="PTHR43308:SF5">
    <property type="entry name" value="S-LAYER PROTEIN _ PEPTIDOGLYCAN ENDO-BETA-N-ACETYLGLUCOSAMINIDASE"/>
    <property type="match status" value="1"/>
</dbReference>
<name>A0A4P6EZD3_9BACL</name>
<dbReference type="InterPro" id="IPR051465">
    <property type="entry name" value="Cell_Envelope_Struct_Comp"/>
</dbReference>
<dbReference type="InterPro" id="IPR001119">
    <property type="entry name" value="SLH_dom"/>
</dbReference>
<dbReference type="Proteomes" id="UP000293568">
    <property type="component" value="Chromosome"/>
</dbReference>
<dbReference type="InterPro" id="IPR008965">
    <property type="entry name" value="CBM2/CBM3_carb-bd_dom_sf"/>
</dbReference>
<feature type="domain" description="SLH" evidence="2">
    <location>
        <begin position="282"/>
        <end position="348"/>
    </location>
</feature>
<evidence type="ECO:0000313" key="3">
    <source>
        <dbReference type="EMBL" id="QAY66077.1"/>
    </source>
</evidence>
<dbReference type="CDD" id="cd08547">
    <property type="entry name" value="Type_II_cohesin"/>
    <property type="match status" value="1"/>
</dbReference>
<gene>
    <name evidence="3" type="ORF">ET464_06410</name>
</gene>
<keyword evidence="1" id="KW-0732">Signal</keyword>
<dbReference type="Pfam" id="PF00963">
    <property type="entry name" value="Cohesin"/>
    <property type="match status" value="1"/>
</dbReference>
<proteinExistence type="predicted"/>
<reference evidence="3 4" key="1">
    <citation type="submission" date="2019-01" db="EMBL/GenBank/DDBJ databases">
        <title>Genome sequencing of strain FW100M-2.</title>
        <authorList>
            <person name="Heo J."/>
            <person name="Kim S.-J."/>
            <person name="Kim J.-S."/>
            <person name="Hong S.-B."/>
            <person name="Kwon S.-W."/>
        </authorList>
    </citation>
    <scope>NUCLEOTIDE SEQUENCE [LARGE SCALE GENOMIC DNA]</scope>
    <source>
        <strain evidence="3 4">FW100M-2</strain>
    </source>
</reference>
<dbReference type="RefSeq" id="WP_129439289.1">
    <property type="nucleotide sequence ID" value="NZ_CP035492.1"/>
</dbReference>
<dbReference type="PROSITE" id="PS51272">
    <property type="entry name" value="SLH"/>
    <property type="match status" value="3"/>
</dbReference>
<dbReference type="EMBL" id="CP035492">
    <property type="protein sequence ID" value="QAY66077.1"/>
    <property type="molecule type" value="Genomic_DNA"/>
</dbReference>
<feature type="signal peptide" evidence="1">
    <location>
        <begin position="1"/>
        <end position="24"/>
    </location>
</feature>
<sequence>MKKQWMAKALLACMALQLTYTIVAGGSQANAADKSAKLPDVRIAVSSAGVKTGDTFEAAIWLQGFTGDYSDIEGYEIRLSYNPELLQPVIPAASVPLQPNVFQQAASPMTLANQFDAAAGNITISQITAKKGSLLFAGYGKVGTVSFKALKEGDAKLILAKSLIIKENNPGVNIIHTINSPVVHISAAGSGSAAADEHKENIGDAPSAKGTTVTAEQALQAYRDFEAIHSITWASDAIAALSVGKVMQGTAAGSFEPSRNMTRAELTKTAVVALHLDMVQQQTPAFPDVSKTAWYYDYIETAAHYGLVQGTTVNGQNVFQPDAPVTRAEIAAIIARVLKASGMAGSPSASQWPFTDVPDSYWATDDLQLLYSLQLMKGVSADKLAPQQYATRAEIAVLLNRLAALL</sequence>
<feature type="domain" description="SLH" evidence="2">
    <location>
        <begin position="221"/>
        <end position="281"/>
    </location>
</feature>
<dbReference type="InterPro" id="IPR002102">
    <property type="entry name" value="Cohesin_dom"/>
</dbReference>
<protein>
    <recommendedName>
        <fullName evidence="2">SLH domain-containing protein</fullName>
    </recommendedName>
</protein>
<evidence type="ECO:0000256" key="1">
    <source>
        <dbReference type="SAM" id="SignalP"/>
    </source>
</evidence>
<dbReference type="PANTHER" id="PTHR43308">
    <property type="entry name" value="OUTER MEMBRANE PROTEIN ALPHA-RELATED"/>
    <property type="match status" value="1"/>
</dbReference>
<dbReference type="Pfam" id="PF00395">
    <property type="entry name" value="SLH"/>
    <property type="match status" value="3"/>
</dbReference>
<feature type="domain" description="SLH" evidence="2">
    <location>
        <begin position="350"/>
        <end position="406"/>
    </location>
</feature>
<dbReference type="AlphaFoldDB" id="A0A4P6EZD3"/>
<evidence type="ECO:0000313" key="4">
    <source>
        <dbReference type="Proteomes" id="UP000293568"/>
    </source>
</evidence>
<dbReference type="KEGG" id="pprt:ET464_06410"/>
<accession>A0A4P6EZD3</accession>
<dbReference type="GO" id="GO:0000272">
    <property type="term" value="P:polysaccharide catabolic process"/>
    <property type="evidence" value="ECO:0007669"/>
    <property type="project" value="InterPro"/>
</dbReference>
<feature type="chain" id="PRO_5039245877" description="SLH domain-containing protein" evidence="1">
    <location>
        <begin position="25"/>
        <end position="406"/>
    </location>
</feature>
<organism evidence="3 4">
    <name type="scientific">Paenibacillus protaetiae</name>
    <dbReference type="NCBI Taxonomy" id="2509456"/>
    <lineage>
        <taxon>Bacteria</taxon>
        <taxon>Bacillati</taxon>
        <taxon>Bacillota</taxon>
        <taxon>Bacilli</taxon>
        <taxon>Bacillales</taxon>
        <taxon>Paenibacillaceae</taxon>
        <taxon>Paenibacillus</taxon>
    </lineage>
</organism>
<dbReference type="GO" id="GO:0030246">
    <property type="term" value="F:carbohydrate binding"/>
    <property type="evidence" value="ECO:0007669"/>
    <property type="project" value="InterPro"/>
</dbReference>
<dbReference type="SUPFAM" id="SSF49384">
    <property type="entry name" value="Carbohydrate-binding domain"/>
    <property type="match status" value="1"/>
</dbReference>
<evidence type="ECO:0000259" key="2">
    <source>
        <dbReference type="PROSITE" id="PS51272"/>
    </source>
</evidence>
<dbReference type="Gene3D" id="2.60.40.680">
    <property type="match status" value="1"/>
</dbReference>
<dbReference type="OrthoDB" id="174569at2"/>
<keyword evidence="4" id="KW-1185">Reference proteome</keyword>